<dbReference type="Proteomes" id="UP000027361">
    <property type="component" value="Unassembled WGS sequence"/>
</dbReference>
<evidence type="ECO:0000256" key="1">
    <source>
        <dbReference type="ARBA" id="ARBA00004141"/>
    </source>
</evidence>
<evidence type="ECO:0000256" key="4">
    <source>
        <dbReference type="ARBA" id="ARBA00022989"/>
    </source>
</evidence>
<protein>
    <submittedName>
        <fullName evidence="7">Uncharacterized protein</fullName>
    </submittedName>
</protein>
<evidence type="ECO:0000313" key="8">
    <source>
        <dbReference type="Proteomes" id="UP000027361"/>
    </source>
</evidence>
<dbReference type="InterPro" id="IPR000791">
    <property type="entry name" value="Gpr1/Fun34/SatP-like"/>
</dbReference>
<dbReference type="OrthoDB" id="2139011at2759"/>
<keyword evidence="3 6" id="KW-0812">Transmembrane</keyword>
<feature type="transmembrane region" description="Helical" evidence="6">
    <location>
        <begin position="99"/>
        <end position="123"/>
    </location>
</feature>
<dbReference type="STRING" id="1037660.A0A066WGK7"/>
<dbReference type="RefSeq" id="XP_013245971.1">
    <property type="nucleotide sequence ID" value="XM_013390517.1"/>
</dbReference>
<evidence type="ECO:0000256" key="2">
    <source>
        <dbReference type="ARBA" id="ARBA00005587"/>
    </source>
</evidence>
<evidence type="ECO:0000256" key="5">
    <source>
        <dbReference type="ARBA" id="ARBA00023136"/>
    </source>
</evidence>
<reference evidence="7 8" key="1">
    <citation type="submission" date="2014-05" db="EMBL/GenBank/DDBJ databases">
        <title>Draft genome sequence of a rare smut relative, Tilletiaria anomala UBC 951.</title>
        <authorList>
            <consortium name="DOE Joint Genome Institute"/>
            <person name="Toome M."/>
            <person name="Kuo A."/>
            <person name="Henrissat B."/>
            <person name="Lipzen A."/>
            <person name="Tritt A."/>
            <person name="Yoshinaga Y."/>
            <person name="Zane M."/>
            <person name="Barry K."/>
            <person name="Grigoriev I.V."/>
            <person name="Spatafora J.W."/>
            <person name="Aimea M.C."/>
        </authorList>
    </citation>
    <scope>NUCLEOTIDE SEQUENCE [LARGE SCALE GENOMIC DNA]</scope>
    <source>
        <strain evidence="7 8">UBC 951</strain>
    </source>
</reference>
<keyword evidence="4 6" id="KW-1133">Transmembrane helix</keyword>
<dbReference type="HOGENOM" id="CLU_1705480_0_0_1"/>
<name>A0A066WGK7_TILAU</name>
<dbReference type="GeneID" id="25261345"/>
<keyword evidence="8" id="KW-1185">Reference proteome</keyword>
<evidence type="ECO:0000256" key="3">
    <source>
        <dbReference type="ARBA" id="ARBA00022692"/>
    </source>
</evidence>
<comment type="caution">
    <text evidence="7">The sequence shown here is derived from an EMBL/GenBank/DDBJ whole genome shotgun (WGS) entry which is preliminary data.</text>
</comment>
<dbReference type="GO" id="GO:0016020">
    <property type="term" value="C:membrane"/>
    <property type="evidence" value="ECO:0007669"/>
    <property type="project" value="UniProtKB-SubCell"/>
</dbReference>
<feature type="transmembrane region" description="Helical" evidence="6">
    <location>
        <begin position="66"/>
        <end position="87"/>
    </location>
</feature>
<evidence type="ECO:0000256" key="6">
    <source>
        <dbReference type="SAM" id="Phobius"/>
    </source>
</evidence>
<gene>
    <name evidence="7" type="ORF">K437DRAFT_117003</name>
</gene>
<dbReference type="InParanoid" id="A0A066WGK7"/>
<proteinExistence type="inferred from homology"/>
<dbReference type="Pfam" id="PF01184">
    <property type="entry name" value="Gpr1_Fun34_YaaH"/>
    <property type="match status" value="1"/>
</dbReference>
<comment type="similarity">
    <text evidence="2">Belongs to the acetate uptake transporter (AceTr) (TC 2.A.96) family.</text>
</comment>
<organism evidence="7 8">
    <name type="scientific">Tilletiaria anomala (strain ATCC 24038 / CBS 436.72 / UBC 951)</name>
    <dbReference type="NCBI Taxonomy" id="1037660"/>
    <lineage>
        <taxon>Eukaryota</taxon>
        <taxon>Fungi</taxon>
        <taxon>Dikarya</taxon>
        <taxon>Basidiomycota</taxon>
        <taxon>Ustilaginomycotina</taxon>
        <taxon>Exobasidiomycetes</taxon>
        <taxon>Georgefischeriales</taxon>
        <taxon>Tilletiariaceae</taxon>
        <taxon>Tilletiaria</taxon>
    </lineage>
</organism>
<accession>A0A066WGK7</accession>
<dbReference type="AlphaFoldDB" id="A0A066WGK7"/>
<evidence type="ECO:0000313" key="7">
    <source>
        <dbReference type="EMBL" id="KDN53132.1"/>
    </source>
</evidence>
<dbReference type="EMBL" id="JMSN01000004">
    <property type="protein sequence ID" value="KDN53132.1"/>
    <property type="molecule type" value="Genomic_DNA"/>
</dbReference>
<sequence length="154" mass="16421">MPSSLLQGDSVRSTPSRRVAISSTITSSLLALTPQDQQPRTGSHFCFATTTPTLSQYNCGVHGIPIFNAGICVALSMMHSFMLAGVSRRLAGALLQQHYGATLFCTYGMVWCGLAMFFILFFIELSNYNGDTPGIYLAGGIGAADAENASHFQG</sequence>
<keyword evidence="5 6" id="KW-0472">Membrane</keyword>
<comment type="subcellular location">
    <subcellularLocation>
        <location evidence="1">Membrane</location>
        <topology evidence="1">Multi-pass membrane protein</topology>
    </subcellularLocation>
</comment>